<organism evidence="8 10">
    <name type="scientific">Streptococcus equi subsp. zooepidemicus</name>
    <dbReference type="NCBI Taxonomy" id="40041"/>
    <lineage>
        <taxon>Bacteria</taxon>
        <taxon>Bacillati</taxon>
        <taxon>Bacillota</taxon>
        <taxon>Bacilli</taxon>
        <taxon>Lactobacillales</taxon>
        <taxon>Streptococcaceae</taxon>
        <taxon>Streptococcus</taxon>
    </lineage>
</organism>
<dbReference type="Proteomes" id="UP000255476">
    <property type="component" value="Unassembled WGS sequence"/>
</dbReference>
<dbReference type="InterPro" id="IPR007422">
    <property type="entry name" value="Peptidase_Prp"/>
</dbReference>
<keyword evidence="4" id="KW-0788">Thiol protease</keyword>
<comment type="similarity">
    <text evidence="5">Belongs to the Prp family.</text>
</comment>
<keyword evidence="1" id="KW-0690">Ribosome biogenesis</keyword>
<dbReference type="GO" id="GO:0005840">
    <property type="term" value="C:ribosome"/>
    <property type="evidence" value="ECO:0007669"/>
    <property type="project" value="UniProtKB-KW"/>
</dbReference>
<evidence type="ECO:0000313" key="7">
    <source>
        <dbReference type="EMBL" id="SUO82157.1"/>
    </source>
</evidence>
<sequence length="110" mass="12090">MIKVRLTKDAAGWTEMLITGHAGSGEYGFDVICASVSVLAFNLVNSVEQMTGLEPALEIVDDGGFLRVTKPEGFTEQQEQVWQILFESVVIGLENLAEHSSEYVQKPVMN</sequence>
<gene>
    <name evidence="8" type="ORF">NCTC6180_00637</name>
    <name evidence="7" type="ORF">NCTC7023_01521</name>
</gene>
<evidence type="ECO:0000313" key="8">
    <source>
        <dbReference type="EMBL" id="VEF06034.1"/>
    </source>
</evidence>
<dbReference type="SUPFAM" id="SSF118010">
    <property type="entry name" value="TM1457-like"/>
    <property type="match status" value="1"/>
</dbReference>
<keyword evidence="3" id="KW-0378">Hydrolase</keyword>
<dbReference type="Pfam" id="PF04327">
    <property type="entry name" value="Peptidase_Prp"/>
    <property type="match status" value="1"/>
</dbReference>
<proteinExistence type="inferred from homology"/>
<dbReference type="InterPro" id="IPR036764">
    <property type="entry name" value="Peptidase_Prp_sf"/>
</dbReference>
<evidence type="ECO:0000256" key="1">
    <source>
        <dbReference type="ARBA" id="ARBA00022517"/>
    </source>
</evidence>
<reference evidence="7 9" key="1">
    <citation type="submission" date="2018-06" db="EMBL/GenBank/DDBJ databases">
        <authorList>
            <consortium name="Pathogen Informatics"/>
            <person name="Doyle S."/>
        </authorList>
    </citation>
    <scope>NUCLEOTIDE SEQUENCE [LARGE SCALE GENOMIC DNA]</scope>
    <source>
        <strain evidence="7 9">NCTC7023</strain>
    </source>
</reference>
<dbReference type="KEGG" id="seq:SZO_08380"/>
<dbReference type="CDD" id="cd16332">
    <property type="entry name" value="Prp-like"/>
    <property type="match status" value="1"/>
</dbReference>
<dbReference type="GO" id="GO:0042254">
    <property type="term" value="P:ribosome biogenesis"/>
    <property type="evidence" value="ECO:0007669"/>
    <property type="project" value="UniProtKB-KW"/>
</dbReference>
<evidence type="ECO:0000256" key="4">
    <source>
        <dbReference type="ARBA" id="ARBA00022807"/>
    </source>
</evidence>
<keyword evidence="8" id="KW-0689">Ribosomal protein</keyword>
<evidence type="ECO:0000256" key="2">
    <source>
        <dbReference type="ARBA" id="ARBA00022670"/>
    </source>
</evidence>
<protein>
    <recommendedName>
        <fullName evidence="6">Ribosomal processing cysteine protease Prp</fullName>
    </recommendedName>
</protein>
<keyword evidence="2" id="KW-0645">Protease</keyword>
<evidence type="ECO:0000256" key="5">
    <source>
        <dbReference type="ARBA" id="ARBA00044503"/>
    </source>
</evidence>
<dbReference type="EMBL" id="UHHT01000001">
    <property type="protein sequence ID" value="SUO82157.1"/>
    <property type="molecule type" value="Genomic_DNA"/>
</dbReference>
<dbReference type="Gene3D" id="3.30.70.1490">
    <property type="entry name" value="Cysteine protease Prp"/>
    <property type="match status" value="1"/>
</dbReference>
<dbReference type="EMBL" id="LR134317">
    <property type="protein sequence ID" value="VEF06034.1"/>
    <property type="molecule type" value="Genomic_DNA"/>
</dbReference>
<dbReference type="PANTHER" id="PTHR39178">
    <property type="entry name" value="HYPOTHETICAL RIBOSOME-ASSOCIATED PROTEIN"/>
    <property type="match status" value="1"/>
</dbReference>
<evidence type="ECO:0000256" key="6">
    <source>
        <dbReference type="ARBA" id="ARBA00044538"/>
    </source>
</evidence>
<dbReference type="RefSeq" id="WP_012677842.1">
    <property type="nucleotide sequence ID" value="NC_012470.1"/>
</dbReference>
<evidence type="ECO:0000256" key="3">
    <source>
        <dbReference type="ARBA" id="ARBA00022801"/>
    </source>
</evidence>
<name>A0A2X3S6Z0_STRSZ</name>
<evidence type="ECO:0000313" key="9">
    <source>
        <dbReference type="Proteomes" id="UP000255476"/>
    </source>
</evidence>
<dbReference type="AlphaFoldDB" id="A0A2X3S6Z0"/>
<dbReference type="Proteomes" id="UP000269903">
    <property type="component" value="Chromosome"/>
</dbReference>
<keyword evidence="8" id="KW-0687">Ribonucleoprotein</keyword>
<dbReference type="PANTHER" id="PTHR39178:SF1">
    <property type="entry name" value="RIBOSOMAL-PROCESSING CYSTEINE PROTEASE PRP"/>
    <property type="match status" value="1"/>
</dbReference>
<evidence type="ECO:0000313" key="10">
    <source>
        <dbReference type="Proteomes" id="UP000269903"/>
    </source>
</evidence>
<reference evidence="8 10" key="2">
    <citation type="submission" date="2018-12" db="EMBL/GenBank/DDBJ databases">
        <authorList>
            <consortium name="Pathogen Informatics"/>
        </authorList>
    </citation>
    <scope>NUCLEOTIDE SEQUENCE [LARGE SCALE GENOMIC DNA]</scope>
    <source>
        <strain evidence="8 10">NCTC6180</strain>
    </source>
</reference>
<dbReference type="GO" id="GO:0008234">
    <property type="term" value="F:cysteine-type peptidase activity"/>
    <property type="evidence" value="ECO:0007669"/>
    <property type="project" value="UniProtKB-KW"/>
</dbReference>
<dbReference type="GO" id="GO:0006508">
    <property type="term" value="P:proteolysis"/>
    <property type="evidence" value="ECO:0007669"/>
    <property type="project" value="UniProtKB-KW"/>
</dbReference>
<accession>A0A2X3S6Z0</accession>